<reference evidence="2 3" key="1">
    <citation type="submission" date="2023-08" db="EMBL/GenBank/DDBJ databases">
        <title>Draft genome sequence of Algoriphagus confluentis.</title>
        <authorList>
            <person name="Takatani N."/>
            <person name="Hosokawa M."/>
            <person name="Sawabe T."/>
        </authorList>
    </citation>
    <scope>NUCLEOTIDE SEQUENCE [LARGE SCALE GENOMIC DNA]</scope>
    <source>
        <strain evidence="2 3">NBRC 111222</strain>
    </source>
</reference>
<dbReference type="PROSITE" id="PS51257">
    <property type="entry name" value="PROKAR_LIPOPROTEIN"/>
    <property type="match status" value="1"/>
</dbReference>
<feature type="signal peptide" evidence="1">
    <location>
        <begin position="1"/>
        <end position="21"/>
    </location>
</feature>
<dbReference type="InterPro" id="IPR046697">
    <property type="entry name" value="DUF6567"/>
</dbReference>
<organism evidence="2 3">
    <name type="scientific">Algoriphagus confluentis</name>
    <dbReference type="NCBI Taxonomy" id="1697556"/>
    <lineage>
        <taxon>Bacteria</taxon>
        <taxon>Pseudomonadati</taxon>
        <taxon>Bacteroidota</taxon>
        <taxon>Cytophagia</taxon>
        <taxon>Cytophagales</taxon>
        <taxon>Cyclobacteriaceae</taxon>
        <taxon>Algoriphagus</taxon>
    </lineage>
</organism>
<evidence type="ECO:0000313" key="2">
    <source>
        <dbReference type="EMBL" id="GMQ30094.1"/>
    </source>
</evidence>
<dbReference type="EMBL" id="BTPD01000008">
    <property type="protein sequence ID" value="GMQ30094.1"/>
    <property type="molecule type" value="Genomic_DNA"/>
</dbReference>
<keyword evidence="3" id="KW-1185">Reference proteome</keyword>
<proteinExistence type="predicted"/>
<accession>A0ABQ6PQ25</accession>
<name>A0ABQ6PQ25_9BACT</name>
<evidence type="ECO:0000313" key="3">
    <source>
        <dbReference type="Proteomes" id="UP001338309"/>
    </source>
</evidence>
<evidence type="ECO:0000256" key="1">
    <source>
        <dbReference type="SAM" id="SignalP"/>
    </source>
</evidence>
<comment type="caution">
    <text evidence="2">The sequence shown here is derived from an EMBL/GenBank/DDBJ whole genome shotgun (WGS) entry which is preliminary data.</text>
</comment>
<dbReference type="Pfam" id="PF20205">
    <property type="entry name" value="DUF6567"/>
    <property type="match status" value="1"/>
</dbReference>
<sequence length="122" mass="13353">MKNSLKFALIGALLLTGTSCATHSAYTGNLKSQNTQVILSQDNFKVGERVQGEAKATYVFGLGGLSKKSLVESARSNMYQNANLEGGSKALINETFSVKNSFFFFFWKHQVNVSADVVEFTK</sequence>
<feature type="chain" id="PRO_5045357807" description="Lipoprotein" evidence="1">
    <location>
        <begin position="22"/>
        <end position="122"/>
    </location>
</feature>
<evidence type="ECO:0008006" key="4">
    <source>
        <dbReference type="Google" id="ProtNLM"/>
    </source>
</evidence>
<protein>
    <recommendedName>
        <fullName evidence="4">Lipoprotein</fullName>
    </recommendedName>
</protein>
<dbReference type="Proteomes" id="UP001338309">
    <property type="component" value="Unassembled WGS sequence"/>
</dbReference>
<gene>
    <name evidence="2" type="ORF">Aconfl_27370</name>
</gene>
<keyword evidence="1" id="KW-0732">Signal</keyword>
<dbReference type="RefSeq" id="WP_338224805.1">
    <property type="nucleotide sequence ID" value="NZ_BTPD01000008.1"/>
</dbReference>